<feature type="chain" id="PRO_5012478956" description="Non-reducing end beta-L-arabinofuranosidase" evidence="1">
    <location>
        <begin position="21"/>
        <end position="704"/>
    </location>
</feature>
<dbReference type="EMBL" id="CP019633">
    <property type="protein sequence ID" value="AQQ10328.1"/>
    <property type="molecule type" value="Genomic_DNA"/>
</dbReference>
<keyword evidence="1" id="KW-0732">Signal</keyword>
<dbReference type="Pfam" id="PF20736">
    <property type="entry name" value="Glyco_hydro127M"/>
    <property type="match status" value="1"/>
</dbReference>
<protein>
    <recommendedName>
        <fullName evidence="6">Non-reducing end beta-L-arabinofuranosidase</fullName>
    </recommendedName>
</protein>
<dbReference type="OrthoDB" id="9757939at2"/>
<dbReference type="KEGG" id="pbu:L21SP3_02160"/>
<dbReference type="PANTHER" id="PTHR43465">
    <property type="entry name" value="DUF1680 DOMAIN PROTEIN (AFU_ORTHOLOGUE AFUA_1G08910)"/>
    <property type="match status" value="1"/>
</dbReference>
<accession>A0A1Q2HS94</accession>
<evidence type="ECO:0000259" key="3">
    <source>
        <dbReference type="Pfam" id="PF20736"/>
    </source>
</evidence>
<dbReference type="Pfam" id="PF07944">
    <property type="entry name" value="Beta-AFase-like_GH127_cat"/>
    <property type="match status" value="1"/>
</dbReference>
<evidence type="ECO:0000259" key="2">
    <source>
        <dbReference type="Pfam" id="PF07944"/>
    </source>
</evidence>
<feature type="signal peptide" evidence="1">
    <location>
        <begin position="1"/>
        <end position="20"/>
    </location>
</feature>
<proteinExistence type="predicted"/>
<dbReference type="PANTHER" id="PTHR43465:SF2">
    <property type="entry name" value="DUF1680 DOMAIN PROTEIN (AFU_ORTHOLOGUE AFUA_1G08910)"/>
    <property type="match status" value="1"/>
</dbReference>
<dbReference type="InterPro" id="IPR049046">
    <property type="entry name" value="Beta-AFase-like_GH127_middle"/>
</dbReference>
<name>A0A1Q2HS94_9BACT</name>
<reference evidence="5" key="1">
    <citation type="submission" date="2017-02" db="EMBL/GenBank/DDBJ databases">
        <title>Comparative genomics and description of representatives of a novel lineage of planctomycetes thriving in anoxic sediments.</title>
        <authorList>
            <person name="Spring S."/>
            <person name="Bunk B."/>
            <person name="Sproer C."/>
            <person name="Klenk H.-P."/>
        </authorList>
    </citation>
    <scope>NUCLEOTIDE SEQUENCE [LARGE SCALE GENOMIC DNA]</scope>
    <source>
        <strain evidence="5">L21-RPul-D3</strain>
    </source>
</reference>
<sequence precursor="true">MKLRAAVFLSAVLLCTLVNAQMVIDTVNSADTKAKNSSYKHNLPPLEQSPMIRLPLGSIKPEGWLKTQVDLMAEGQVGKLDEISRFLQSNSGWLGGKERGWEEATYWFRGYYDLARLTQDKRLLKTANKWLEAIISSQTEQGYYGSSYNRLVKGKNGQKIVDLWPHMVMNDALISHYEATGDKRILPMLSKFFEFCIQLPDELFLPKMSWDYYENYGEHFGNWKPRIQFKRAGDFVPQLIWLYNRTGNKTLLDFAVRVYHKTQPALNQWLDNHTVHFAQRFRYPAQMFTITGDERYLKKTELFYDSFMSAWGQMPRGAYAADERIRMGKIDPRQAIETCAIVEMNKSHYILSRITGSGEYADKAEDMTFNHLPASHRPDHKSLRYLTACNMPYSVPKLDYHNRGSHAVFMADGHRCCQHNTAMGWPRFVRNLWQASPDNGLIAWLYSPCKVDAKAGRNGTDVKIDCETNYPFSGDIHLAIKPEKPAFFPLYMRIPGWCKSLELDVNGKARTLNDFDGQFVRILRQWQKDDTVKVKFRMDITVKEWPRNAGGTVNRGPLSYSVRIKENWQKHKSKSKGWPRWSAEPASAWNYGLAADPANPEDSIKLKEVKQVNGQPWKESEAPVVLEAKAKRVPAWKVDPENNTVDPVREGPVRSDAELEKIEMIPMGCAHLRMTVLPLISERKDARYWQNIPDPEVFMLERLK</sequence>
<feature type="domain" description="Non-reducing end beta-L-arabinofuranosidase-like GH127 middle" evidence="3">
    <location>
        <begin position="443"/>
        <end position="538"/>
    </location>
</feature>
<dbReference type="Proteomes" id="UP000188273">
    <property type="component" value="Chromosome"/>
</dbReference>
<dbReference type="InterPro" id="IPR012878">
    <property type="entry name" value="Beta-AFase-like_GH127_cat"/>
</dbReference>
<dbReference type="STRING" id="1940790.L21SP3_02160"/>
<dbReference type="InterPro" id="IPR049174">
    <property type="entry name" value="Beta-AFase-like"/>
</dbReference>
<gene>
    <name evidence="4" type="ORF">L21SP3_02160</name>
</gene>
<evidence type="ECO:0000256" key="1">
    <source>
        <dbReference type="SAM" id="SignalP"/>
    </source>
</evidence>
<dbReference type="SUPFAM" id="SSF48208">
    <property type="entry name" value="Six-hairpin glycosidases"/>
    <property type="match status" value="1"/>
</dbReference>
<dbReference type="GO" id="GO:0005975">
    <property type="term" value="P:carbohydrate metabolic process"/>
    <property type="evidence" value="ECO:0007669"/>
    <property type="project" value="InterPro"/>
</dbReference>
<feature type="domain" description="Non-reducing end beta-L-arabinofuranosidase-like GH127 catalytic" evidence="2">
    <location>
        <begin position="105"/>
        <end position="428"/>
    </location>
</feature>
<evidence type="ECO:0000313" key="4">
    <source>
        <dbReference type="EMBL" id="AQQ10328.1"/>
    </source>
</evidence>
<dbReference type="AlphaFoldDB" id="A0A1Q2HS94"/>
<evidence type="ECO:0008006" key="6">
    <source>
        <dbReference type="Google" id="ProtNLM"/>
    </source>
</evidence>
<evidence type="ECO:0000313" key="5">
    <source>
        <dbReference type="Proteomes" id="UP000188273"/>
    </source>
</evidence>
<dbReference type="RefSeq" id="WP_123785190.1">
    <property type="nucleotide sequence ID" value="NZ_CP019633.1"/>
</dbReference>
<dbReference type="InterPro" id="IPR008928">
    <property type="entry name" value="6-hairpin_glycosidase_sf"/>
</dbReference>
<keyword evidence="5" id="KW-1185">Reference proteome</keyword>
<organism evidence="4 5">
    <name type="scientific">Sedimentisphaera cyanobacteriorum</name>
    <dbReference type="NCBI Taxonomy" id="1940790"/>
    <lineage>
        <taxon>Bacteria</taxon>
        <taxon>Pseudomonadati</taxon>
        <taxon>Planctomycetota</taxon>
        <taxon>Phycisphaerae</taxon>
        <taxon>Sedimentisphaerales</taxon>
        <taxon>Sedimentisphaeraceae</taxon>
        <taxon>Sedimentisphaera</taxon>
    </lineage>
</organism>